<evidence type="ECO:0000256" key="2">
    <source>
        <dbReference type="SAM" id="MobiDB-lite"/>
    </source>
</evidence>
<gene>
    <name evidence="4" type="ORF">KXQ929_LOCUS32331</name>
</gene>
<dbReference type="InterPro" id="IPR013658">
    <property type="entry name" value="SGL"/>
</dbReference>
<evidence type="ECO:0000313" key="4">
    <source>
        <dbReference type="EMBL" id="CAF4064138.1"/>
    </source>
</evidence>
<organism evidence="4 5">
    <name type="scientific">Adineta steineri</name>
    <dbReference type="NCBI Taxonomy" id="433720"/>
    <lineage>
        <taxon>Eukaryota</taxon>
        <taxon>Metazoa</taxon>
        <taxon>Spiralia</taxon>
        <taxon>Gnathifera</taxon>
        <taxon>Rotifera</taxon>
        <taxon>Eurotatoria</taxon>
        <taxon>Bdelloidea</taxon>
        <taxon>Adinetida</taxon>
        <taxon>Adinetidae</taxon>
        <taxon>Adineta</taxon>
    </lineage>
</organism>
<dbReference type="SUPFAM" id="SSF63829">
    <property type="entry name" value="Calcium-dependent phosphotriesterase"/>
    <property type="match status" value="1"/>
</dbReference>
<dbReference type="PANTHER" id="PTHR47572">
    <property type="entry name" value="LIPOPROTEIN-RELATED"/>
    <property type="match status" value="1"/>
</dbReference>
<dbReference type="InterPro" id="IPR051262">
    <property type="entry name" value="SMP-30/CGR1_Lactonase"/>
</dbReference>
<comment type="caution">
    <text evidence="4">The sequence shown here is derived from an EMBL/GenBank/DDBJ whole genome shotgun (WGS) entry which is preliminary data.</text>
</comment>
<name>A0A819SRG9_9BILA</name>
<feature type="region of interest" description="Disordered" evidence="2">
    <location>
        <begin position="1"/>
        <end position="24"/>
    </location>
</feature>
<protein>
    <recommendedName>
        <fullName evidence="3">SMP-30/Gluconolactonase/LRE-like region domain-containing protein</fullName>
    </recommendedName>
</protein>
<dbReference type="EMBL" id="CAJOBB010003895">
    <property type="protein sequence ID" value="CAF4064138.1"/>
    <property type="molecule type" value="Genomic_DNA"/>
</dbReference>
<dbReference type="InterPro" id="IPR011042">
    <property type="entry name" value="6-blade_b-propeller_TolB-like"/>
</dbReference>
<feature type="compositionally biased region" description="Polar residues" evidence="2">
    <location>
        <begin position="1"/>
        <end position="20"/>
    </location>
</feature>
<sequence>NGQTSTFRSPSQHSNGNTVDRQGRLITCEHQTRRVTRTEHDGTITILADRDKDGKRFNSPNDIVVKSDGSVWFTDPTYGIDSDYEGDKGESETQGNLVYCLKNGIVHVVARDFEQPNGLAFSPDERRLYIVDTGRTHRPKDGPAHIRVFNVGEDGITLTGGEVFIECLTGLYDGFRFDSTGNIWTSAGNGVSCYDGNTGTLLGRIRVPEIVANVCFGGGIKRNILYICATTSLYSIRLAVNGFIDSDSILGGCRKNQNQNTERINVRDIRNNYDLTSTPHCSDSNQFNIIPKTSLLSNMFPENNSNSSNYLLANQYQVPQLRGNQHQLSTPIQYNRLNRIPTKDEKAFRENERRLLGRNVPRFMILHSDSISCRISCILHILINAPVFHRIMSVLQSRLETNHFNLNLNSHILHERNFFYSLSSIAKAAYEKYQNDNTDISLVNKLCYKYDTLYSHMERWLQQNGNEFLTCVMHTLRTIAHQVHETESYSKSFDIKFLESVDNNQPEIKHYDAIFFLPNECDFQQYLNKNFTDTVIEDTNEHSIKQTFDLLPEQLLIIVEKPQNNQSIYYPYPTEFETRLNQCYLLTGAIIQQAVSLNYDHFIAVVRRQDVVYLLDGSQIIDRFRINCLSEYLKKVSPQILLYNEIDQSHRSICIFEDPLCGKPVKKAFNNNSVSYEKKQVAITIQPSSSVTHDMNTPVLIRHPIKSIVRFRMPSDSRRKKRVNAVTKVKDCSGQERLYFWPHYKFAGCYLECTWVFIAPDGKIYRSHCQTVRNEGSKQKLENPTYINMDEIKASDDQWFPLSFDMIKPKLDVLKAKRERINETNEDNQYDDICRLVSYPDGQVEYINQDKLLLLRRTGENSQNKPSKKATNNSQDVTPAEVSKCFGMNTLRLAIRRVRKDPVTGKYVPDSDVLFCSNPFKLVSSTFKETDREYNSNLVQITEISPSQISLPSEADQYPIKLSYTIPEMYECTSLKDKYLRATILASTDEKPDLYPDYQILDNQNRVNYKTFSITDYSDEITMIIVKRSMTDYYENSNLNQTSDDLRFFHNMSPTVTQNSSTTISANPSMNCFRIQLELCHLSNEELIPYAKSKVKSKIIIDEITSEELQVFIQSAEFDDIQANDALFESPNDDMSSHLKRQLSEDNNPIIEDTHNDARMDFDPDKFDEFLEWLENQNQNTEGINDHHIQTNNDFTSIPNCADNSQSNIIHDVNLLRDKFSENNSNSSNYSLNNNNQNQMVTTIDIFQIANQFPVSQLFNNQYLPPTTIQYNRLSRTRIKHEKALRENECRLLGRNVPRFMILHSDLIGCILHMLLNAPVFFRTMRDLQRLNSHTIDVENNIQHEQNFFDSLSSIAKAAYEEYVNDDTDVSLVKKLCQRYDELYSYMRLLQQDGNAFLTCVMHTLRTIGNQMYQLEMKEGYAIHILPNECDFQQYVNENFIGTVTESTDAHMIERTFDLLPEQLLIIVEKPQNDQSTYDLYPTEFKTCRNQCYLLTSAIIQQAVSLNYDHFIAVARRQDVVYLLDGSQIIDRFRIECLSKYFKKVFPRILLYNEVDPLPGSVCIFEDPLCGEPANETFNNNSISYEKKQISIPIQPSFSIMHDLNTPVIIRHPIKSIIRFYMLSDSQGPIVNAVSKLKDCLDKDKDKEPLYFWPYNIFADSFLECTLVITAPDGQIYHSHYRFVRTEGSEQKFENPTYFNMAEIKPSDDQWFPLSFSIIKLTLDALKANKQKANEPNAGNKNNNIWQLVCYPDGKEKNIKQIKQKKKKEQENIDQHKLLSFGKHGKKSKKKASKKVNNSGDVIRIGLSKVYDLDTLRLAIRRVRKEPGTEKYVPVSDVLFYSNPVKLVSSTFKEADREYNSNLVQITEVSPPQISLPNETDQCTINLSYTISKEMYECTSLKDKYLKATIVTDTDKQSDLHPHYQILDNQERVNYKTFAVKDYSDKIEMIIVKRPVTDDDDNSNMNQTSDDLRFFHNTSPTVPQNSSTTISANPSMNCFRIQLELCHLSKNELIPYPKSKVTSEMIIDEIVSKKKQVFYESVRYPRTRGNVFGGLYDSFDDDMDLRCHLHVSSRITYLSFGRSRSTYKHE</sequence>
<dbReference type="PANTHER" id="PTHR47572:SF4">
    <property type="entry name" value="LACTONASE DRP35"/>
    <property type="match status" value="1"/>
</dbReference>
<evidence type="ECO:0000313" key="5">
    <source>
        <dbReference type="Proteomes" id="UP000663868"/>
    </source>
</evidence>
<feature type="domain" description="SMP-30/Gluconolactonase/LRE-like region" evidence="3">
    <location>
        <begin position="2"/>
        <end position="229"/>
    </location>
</feature>
<dbReference type="Gene3D" id="2.120.10.30">
    <property type="entry name" value="TolB, C-terminal domain"/>
    <property type="match status" value="1"/>
</dbReference>
<accession>A0A819SRG9</accession>
<keyword evidence="1" id="KW-0378">Hydrolase</keyword>
<proteinExistence type="predicted"/>
<reference evidence="4" key="1">
    <citation type="submission" date="2021-02" db="EMBL/GenBank/DDBJ databases">
        <authorList>
            <person name="Nowell W R."/>
        </authorList>
    </citation>
    <scope>NUCLEOTIDE SEQUENCE</scope>
</reference>
<evidence type="ECO:0000259" key="3">
    <source>
        <dbReference type="Pfam" id="PF08450"/>
    </source>
</evidence>
<feature type="non-terminal residue" evidence="4">
    <location>
        <position position="1"/>
    </location>
</feature>
<dbReference type="GO" id="GO:0016787">
    <property type="term" value="F:hydrolase activity"/>
    <property type="evidence" value="ECO:0007669"/>
    <property type="project" value="UniProtKB-KW"/>
</dbReference>
<dbReference type="Pfam" id="PF08450">
    <property type="entry name" value="SGL"/>
    <property type="match status" value="1"/>
</dbReference>
<dbReference type="Proteomes" id="UP000663868">
    <property type="component" value="Unassembled WGS sequence"/>
</dbReference>
<evidence type="ECO:0000256" key="1">
    <source>
        <dbReference type="ARBA" id="ARBA00022801"/>
    </source>
</evidence>